<protein>
    <submittedName>
        <fullName evidence="2">Uncharacterized protein</fullName>
    </submittedName>
</protein>
<reference evidence="2" key="1">
    <citation type="journal article" date="2020" name="mSystems">
        <title>Genome- and Community-Level Interaction Insights into Carbon Utilization and Element Cycling Functions of Hydrothermarchaeota in Hydrothermal Sediment.</title>
        <authorList>
            <person name="Zhou Z."/>
            <person name="Liu Y."/>
            <person name="Xu W."/>
            <person name="Pan J."/>
            <person name="Luo Z.H."/>
            <person name="Li M."/>
        </authorList>
    </citation>
    <scope>NUCLEOTIDE SEQUENCE [LARGE SCALE GENOMIC DNA]</scope>
    <source>
        <strain evidence="2">HyVt-458</strain>
    </source>
</reference>
<sequence>MPIIFWAIAHWGFYYYVKTKLDEAVLQAAPQADIRYSELETSLSGKITVRGIHIVPVGTDQGISIQSVHVQGPDALSYLMRHIPQLGDSGPPDKINVVVKGVEVDISGNRAGKLDRFSESAGYRKVDGKPRDICEVGSGASFTQLQELGFDRLQGEMKMGYQYFPGSRKLYMDFDMDVKGMQQLSLSMSLDNVPALDPQKMLGVLLSNLKLEYVYSPRFGQKVVEYCAQKRGVSPDDFKLLMADDTLRQLEKNGLVLGFGLKHALKSFLNNWGTLLVELSPPRPVGFFELAQLPKDQVAEKLGLQLAVNDALVTDLSFRILEGMSLIRRNNAADRKTRKLPPKVEYVWEYRKVPVGQLSAYLDHLVVIRDRDGVVHKGILSEVSNGRISILKRISGGKFTAHLVRSNVVSAQARVRVKVEQPKSAPQQTVPEKADAGNAQATAEQGQQAGG</sequence>
<organism evidence="2">
    <name type="scientific">Thiolapillus brandeum</name>
    <dbReference type="NCBI Taxonomy" id="1076588"/>
    <lineage>
        <taxon>Bacteria</taxon>
        <taxon>Pseudomonadati</taxon>
        <taxon>Pseudomonadota</taxon>
        <taxon>Gammaproteobacteria</taxon>
        <taxon>Chromatiales</taxon>
        <taxon>Sedimenticolaceae</taxon>
        <taxon>Thiolapillus</taxon>
    </lineage>
</organism>
<dbReference type="EMBL" id="DRLF01000180">
    <property type="protein sequence ID" value="HEC06198.1"/>
    <property type="molecule type" value="Genomic_DNA"/>
</dbReference>
<proteinExistence type="predicted"/>
<name>A0A831W7W2_9GAMM</name>
<feature type="compositionally biased region" description="Low complexity" evidence="1">
    <location>
        <begin position="436"/>
        <end position="451"/>
    </location>
</feature>
<evidence type="ECO:0000313" key="2">
    <source>
        <dbReference type="EMBL" id="HEC06198.1"/>
    </source>
</evidence>
<feature type="region of interest" description="Disordered" evidence="1">
    <location>
        <begin position="419"/>
        <end position="451"/>
    </location>
</feature>
<evidence type="ECO:0000256" key="1">
    <source>
        <dbReference type="SAM" id="MobiDB-lite"/>
    </source>
</evidence>
<comment type="caution">
    <text evidence="2">The sequence shown here is derived from an EMBL/GenBank/DDBJ whole genome shotgun (WGS) entry which is preliminary data.</text>
</comment>
<dbReference type="Proteomes" id="UP000886339">
    <property type="component" value="Unassembled WGS sequence"/>
</dbReference>
<accession>A0A831W7W2</accession>
<gene>
    <name evidence="2" type="ORF">ENJ12_05075</name>
</gene>
<dbReference type="AlphaFoldDB" id="A0A831W7W2"/>